<evidence type="ECO:0000256" key="4">
    <source>
        <dbReference type="ARBA" id="ARBA00022729"/>
    </source>
</evidence>
<dbReference type="Proteomes" id="UP000694424">
    <property type="component" value="Unplaced"/>
</dbReference>
<feature type="compositionally biased region" description="Basic and acidic residues" evidence="12">
    <location>
        <begin position="248"/>
        <end position="264"/>
    </location>
</feature>
<organism evidence="15 16">
    <name type="scientific">Apteryx owenii</name>
    <name type="common">Little spotted kiwi</name>
    <dbReference type="NCBI Taxonomy" id="8824"/>
    <lineage>
        <taxon>Eukaryota</taxon>
        <taxon>Metazoa</taxon>
        <taxon>Chordata</taxon>
        <taxon>Craniata</taxon>
        <taxon>Vertebrata</taxon>
        <taxon>Euteleostomi</taxon>
        <taxon>Archelosauria</taxon>
        <taxon>Archosauria</taxon>
        <taxon>Dinosauria</taxon>
        <taxon>Saurischia</taxon>
        <taxon>Theropoda</taxon>
        <taxon>Coelurosauria</taxon>
        <taxon>Aves</taxon>
        <taxon>Palaeognathae</taxon>
        <taxon>Apterygiformes</taxon>
        <taxon>Apterygidae</taxon>
        <taxon>Apteryx</taxon>
    </lineage>
</organism>
<sequence>MEDDVHGVVVKLGDGLERGAVVGVDERQVLDVEDVHDVGALVLVDGDAGEAALHDLRHGVKVQDGVAVDHEAVVQGGHHVLHCLGPQLQGPLDHVELLPHQVVVGLRHLQHLHQLLPVVDGADLLAQDAVQQLADGVGEGERHQHEEPGDHDGVGAHGQAVAGAERLGHDLAEDDDADGGGDDGGDAGEDEVVEEDGEGGVDQHVAQQQGAEQVVALAADGLDLAGVALLLVGAAVLHDAQLHGVERHEAQVKPAEHAREHQQPDDEDRLEPAGQQRLLLLQHHDVPVEALVGQPGLAGPALGAEHVGLGLLVLAEGLDADAEQGRGVAGLGGARLHHQVLRALGPCYLRDWEMQVHFKIHGQGKKNLNGDGFAIWYTKDRMQPGPVFGSKDNFLGLGVFVDTYPNEEKQQERVFPYISAMVNNGSLTYDHDRDGRPTELGGCTAMVRNLNHDTFLVIRYVKRRLTVMIDIDGKHEWRDCIDVPGVRLPRGYYFGTSSVTGDLSDNHDIISLKLYQLTVERTPEEEKRDREVFLPVVDNLKLPGMEAPLEPMSGLALFLIVFFSLVAVVFAIVIGVIVYNKWQEQSRKHFY</sequence>
<dbReference type="PANTHER" id="PTHR12223">
    <property type="entry name" value="VESICULAR MANNOSE-BINDING LECTIN"/>
    <property type="match status" value="1"/>
</dbReference>
<accession>A0A8B9PGF0</accession>
<dbReference type="GO" id="GO:0046872">
    <property type="term" value="F:metal ion binding"/>
    <property type="evidence" value="ECO:0007669"/>
    <property type="project" value="UniProtKB-KW"/>
</dbReference>
<keyword evidence="4" id="KW-0732">Signal</keyword>
<keyword evidence="5" id="KW-0430">Lectin</keyword>
<keyword evidence="16" id="KW-1185">Reference proteome</keyword>
<evidence type="ECO:0000256" key="1">
    <source>
        <dbReference type="ARBA" id="ARBA00004194"/>
    </source>
</evidence>
<comment type="subcellular location">
    <subcellularLocation>
        <location evidence="11">Endomembrane system</location>
        <topology evidence="11">Single-pass type I membrane protein</topology>
    </subcellularLocation>
    <subcellularLocation>
        <location evidence="1">Golgi apparatus membrane</location>
        <topology evidence="1">Single-pass membrane protein</topology>
    </subcellularLocation>
</comment>
<dbReference type="InterPro" id="IPR051136">
    <property type="entry name" value="Intracellular_Lectin-GPT"/>
</dbReference>
<dbReference type="GO" id="GO:0030134">
    <property type="term" value="C:COPII-coated ER to Golgi transport vesicle"/>
    <property type="evidence" value="ECO:0007669"/>
    <property type="project" value="TreeGrafter"/>
</dbReference>
<name>A0A8B9PGF0_APTOW</name>
<keyword evidence="10" id="KW-0325">Glycoprotein</keyword>
<protein>
    <submittedName>
        <fullName evidence="15">Lectin, mannose binding 2 like</fullName>
    </submittedName>
</protein>
<feature type="region of interest" description="Disordered" evidence="12">
    <location>
        <begin position="248"/>
        <end position="269"/>
    </location>
</feature>
<dbReference type="PROSITE" id="PS51328">
    <property type="entry name" value="L_LECTIN_LIKE"/>
    <property type="match status" value="1"/>
</dbReference>
<evidence type="ECO:0000256" key="6">
    <source>
        <dbReference type="ARBA" id="ARBA00022989"/>
    </source>
</evidence>
<keyword evidence="2 13" id="KW-0812">Transmembrane</keyword>
<evidence type="ECO:0000256" key="11">
    <source>
        <dbReference type="ARBA" id="ARBA00046288"/>
    </source>
</evidence>
<dbReference type="GO" id="GO:0005537">
    <property type="term" value="F:D-mannose binding"/>
    <property type="evidence" value="ECO:0007669"/>
    <property type="project" value="TreeGrafter"/>
</dbReference>
<evidence type="ECO:0000256" key="5">
    <source>
        <dbReference type="ARBA" id="ARBA00022734"/>
    </source>
</evidence>
<keyword evidence="9" id="KW-1015">Disulfide bond</keyword>
<feature type="compositionally biased region" description="Acidic residues" evidence="12">
    <location>
        <begin position="172"/>
        <end position="199"/>
    </location>
</feature>
<feature type="domain" description="L-type lectin-like" evidence="14">
    <location>
        <begin position="289"/>
        <end position="517"/>
    </location>
</feature>
<dbReference type="AlphaFoldDB" id="A0A8B9PGF0"/>
<keyword evidence="6 13" id="KW-1133">Transmembrane helix</keyword>
<dbReference type="Ensembl" id="ENSAOWT00000013826.1">
    <property type="protein sequence ID" value="ENSAOWP00000012163.1"/>
    <property type="gene ID" value="ENSAOWG00000008241.1"/>
</dbReference>
<keyword evidence="8 13" id="KW-0472">Membrane</keyword>
<evidence type="ECO:0000256" key="12">
    <source>
        <dbReference type="SAM" id="MobiDB-lite"/>
    </source>
</evidence>
<evidence type="ECO:0000313" key="15">
    <source>
        <dbReference type="Ensembl" id="ENSAOWP00000012163.1"/>
    </source>
</evidence>
<reference evidence="15" key="2">
    <citation type="submission" date="2025-09" db="UniProtKB">
        <authorList>
            <consortium name="Ensembl"/>
        </authorList>
    </citation>
    <scope>IDENTIFICATION</scope>
</reference>
<evidence type="ECO:0000256" key="3">
    <source>
        <dbReference type="ARBA" id="ARBA00022723"/>
    </source>
</evidence>
<feature type="transmembrane region" description="Helical" evidence="13">
    <location>
        <begin position="555"/>
        <end position="579"/>
    </location>
</feature>
<proteinExistence type="predicted"/>
<reference evidence="15" key="1">
    <citation type="submission" date="2025-08" db="UniProtKB">
        <authorList>
            <consortium name="Ensembl"/>
        </authorList>
    </citation>
    <scope>IDENTIFICATION</scope>
</reference>
<evidence type="ECO:0000313" key="16">
    <source>
        <dbReference type="Proteomes" id="UP000694424"/>
    </source>
</evidence>
<feature type="compositionally biased region" description="Basic and acidic residues" evidence="12">
    <location>
        <begin position="139"/>
        <end position="154"/>
    </location>
</feature>
<dbReference type="GO" id="GO:0005793">
    <property type="term" value="C:endoplasmic reticulum-Golgi intermediate compartment"/>
    <property type="evidence" value="ECO:0007669"/>
    <property type="project" value="TreeGrafter"/>
</dbReference>
<dbReference type="Gene3D" id="2.60.120.200">
    <property type="match status" value="1"/>
</dbReference>
<feature type="region of interest" description="Disordered" evidence="12">
    <location>
        <begin position="136"/>
        <end position="157"/>
    </location>
</feature>
<dbReference type="GO" id="GO:0006888">
    <property type="term" value="P:endoplasmic reticulum to Golgi vesicle-mediated transport"/>
    <property type="evidence" value="ECO:0007669"/>
    <property type="project" value="TreeGrafter"/>
</dbReference>
<keyword evidence="7" id="KW-0333">Golgi apparatus</keyword>
<dbReference type="GO" id="GO:0005789">
    <property type="term" value="C:endoplasmic reticulum membrane"/>
    <property type="evidence" value="ECO:0007669"/>
    <property type="project" value="TreeGrafter"/>
</dbReference>
<dbReference type="SUPFAM" id="SSF49899">
    <property type="entry name" value="Concanavalin A-like lectins/glucanases"/>
    <property type="match status" value="1"/>
</dbReference>
<dbReference type="InterPro" id="IPR013320">
    <property type="entry name" value="ConA-like_dom_sf"/>
</dbReference>
<dbReference type="Pfam" id="PF03388">
    <property type="entry name" value="Lectin_leg-like"/>
    <property type="match status" value="1"/>
</dbReference>
<dbReference type="GO" id="GO:0000139">
    <property type="term" value="C:Golgi membrane"/>
    <property type="evidence" value="ECO:0007669"/>
    <property type="project" value="UniProtKB-SubCell"/>
</dbReference>
<evidence type="ECO:0000256" key="9">
    <source>
        <dbReference type="ARBA" id="ARBA00023157"/>
    </source>
</evidence>
<keyword evidence="3" id="KW-0479">Metal-binding</keyword>
<evidence type="ECO:0000259" key="14">
    <source>
        <dbReference type="PROSITE" id="PS51328"/>
    </source>
</evidence>
<evidence type="ECO:0000256" key="13">
    <source>
        <dbReference type="SAM" id="Phobius"/>
    </source>
</evidence>
<feature type="region of interest" description="Disordered" evidence="12">
    <location>
        <begin position="171"/>
        <end position="207"/>
    </location>
</feature>
<evidence type="ECO:0000256" key="2">
    <source>
        <dbReference type="ARBA" id="ARBA00022692"/>
    </source>
</evidence>
<evidence type="ECO:0000256" key="7">
    <source>
        <dbReference type="ARBA" id="ARBA00023034"/>
    </source>
</evidence>
<dbReference type="InterPro" id="IPR005052">
    <property type="entry name" value="Lectin_leg"/>
</dbReference>
<evidence type="ECO:0000256" key="8">
    <source>
        <dbReference type="ARBA" id="ARBA00023136"/>
    </source>
</evidence>
<dbReference type="FunFam" id="2.60.120.200:FF:000017">
    <property type="entry name" value="Vesicular integral-membrane protein VIP36"/>
    <property type="match status" value="1"/>
</dbReference>
<dbReference type="PANTHER" id="PTHR12223:SF20">
    <property type="entry name" value="VIP36-LIKE PROTEIN"/>
    <property type="match status" value="1"/>
</dbReference>
<evidence type="ECO:0000256" key="10">
    <source>
        <dbReference type="ARBA" id="ARBA00023180"/>
    </source>
</evidence>